<keyword evidence="3" id="KW-1185">Reference proteome</keyword>
<comment type="caution">
    <text evidence="2">The sequence shown here is derived from an EMBL/GenBank/DDBJ whole genome shotgun (WGS) entry which is preliminary data.</text>
</comment>
<evidence type="ECO:0000256" key="1">
    <source>
        <dbReference type="SAM" id="MobiDB-lite"/>
    </source>
</evidence>
<organism evidence="2 3">
    <name type="scientific">Araneus ventricosus</name>
    <name type="common">Orbweaver spider</name>
    <name type="synonym">Epeira ventricosa</name>
    <dbReference type="NCBI Taxonomy" id="182803"/>
    <lineage>
        <taxon>Eukaryota</taxon>
        <taxon>Metazoa</taxon>
        <taxon>Ecdysozoa</taxon>
        <taxon>Arthropoda</taxon>
        <taxon>Chelicerata</taxon>
        <taxon>Arachnida</taxon>
        <taxon>Araneae</taxon>
        <taxon>Araneomorphae</taxon>
        <taxon>Entelegynae</taxon>
        <taxon>Araneoidea</taxon>
        <taxon>Araneidae</taxon>
        <taxon>Araneus</taxon>
    </lineage>
</organism>
<sequence length="150" mass="16746">MCHSFSGKLQGDDEEGTVVTFEGHSTVALRSRENIVLHQSNLDIPSERANDFCFNKRHGRDTFISHNSSLSSPYFHRNENHHRGEHENSHPHEYKVHKGSHAVTHFFGPRDDDVQYLPNVELLRGEKGDTGAPGPPGPVGPKGEKVCGEE</sequence>
<feature type="region of interest" description="Disordered" evidence="1">
    <location>
        <begin position="124"/>
        <end position="150"/>
    </location>
</feature>
<accession>A0A4Y2DRA7</accession>
<reference evidence="2 3" key="1">
    <citation type="journal article" date="2019" name="Sci. Rep.">
        <title>Orb-weaving spider Araneus ventricosus genome elucidates the spidroin gene catalogue.</title>
        <authorList>
            <person name="Kono N."/>
            <person name="Nakamura H."/>
            <person name="Ohtoshi R."/>
            <person name="Moran D.A.P."/>
            <person name="Shinohara A."/>
            <person name="Yoshida Y."/>
            <person name="Fujiwara M."/>
            <person name="Mori M."/>
            <person name="Tomita M."/>
            <person name="Arakawa K."/>
        </authorList>
    </citation>
    <scope>NUCLEOTIDE SEQUENCE [LARGE SCALE GENOMIC DNA]</scope>
</reference>
<name>A0A4Y2DRA7_ARAVE</name>
<gene>
    <name evidence="2" type="ORF">AVEN_30193_1</name>
</gene>
<dbReference type="Proteomes" id="UP000499080">
    <property type="component" value="Unassembled WGS sequence"/>
</dbReference>
<evidence type="ECO:0000313" key="3">
    <source>
        <dbReference type="Proteomes" id="UP000499080"/>
    </source>
</evidence>
<dbReference type="AlphaFoldDB" id="A0A4Y2DRA7"/>
<evidence type="ECO:0000313" key="2">
    <source>
        <dbReference type="EMBL" id="GBM18787.1"/>
    </source>
</evidence>
<protein>
    <submittedName>
        <fullName evidence="2">Uncharacterized protein</fullName>
    </submittedName>
</protein>
<dbReference type="EMBL" id="BGPR01000411">
    <property type="protein sequence ID" value="GBM18787.1"/>
    <property type="molecule type" value="Genomic_DNA"/>
</dbReference>
<proteinExistence type="predicted"/>